<dbReference type="EMBL" id="CAXAMN010000570">
    <property type="protein sequence ID" value="CAK8989567.1"/>
    <property type="molecule type" value="Genomic_DNA"/>
</dbReference>
<evidence type="ECO:0000313" key="1">
    <source>
        <dbReference type="EMBL" id="CAK8989567.1"/>
    </source>
</evidence>
<gene>
    <name evidence="1" type="ORF">CCMP2556_LOCUS1716</name>
</gene>
<organism evidence="1 2">
    <name type="scientific">Durusdinium trenchii</name>
    <dbReference type="NCBI Taxonomy" id="1381693"/>
    <lineage>
        <taxon>Eukaryota</taxon>
        <taxon>Sar</taxon>
        <taxon>Alveolata</taxon>
        <taxon>Dinophyceae</taxon>
        <taxon>Suessiales</taxon>
        <taxon>Symbiodiniaceae</taxon>
        <taxon>Durusdinium</taxon>
    </lineage>
</organism>
<proteinExistence type="predicted"/>
<protein>
    <submittedName>
        <fullName evidence="1">Uncharacterized protein</fullName>
    </submittedName>
</protein>
<comment type="caution">
    <text evidence="1">The sequence shown here is derived from an EMBL/GenBank/DDBJ whole genome shotgun (WGS) entry which is preliminary data.</text>
</comment>
<evidence type="ECO:0000313" key="2">
    <source>
        <dbReference type="Proteomes" id="UP001642484"/>
    </source>
</evidence>
<name>A0ABP0HIB5_9DINO</name>
<sequence length="434" mass="49172">METDAVPVQESWIDQFIQEALHYPRAAIRGSRYRGDRWDSIEVPEDLLLHLNGNAIYNLRHPWLEWLHGQLEREHHVEDFAVIPFDLRMGNITRAAQRGVDPLGGIYAALVPGDEEPYKDDSTLIGSFAGTLLNHSFQTGVYVRQASLSNIFQNLEDELTLGVAAPQPAYDGLNATIRSRHPFRKILVLSYGEKPIKPDGSMETIETPRGPTDVLFQSAMHQRHLALCEMASLVTTTFFAFSDVYHLISGPVDVLAEEGRPVLPYITTSSRECTAKFGCKLSVLQAENLFHVDLHHHYDTFEVLYLTSQMRRFCSEWQLAVKALGSYEDCAVQFGPTADDYIAWHTSVGIRPSHYYVPKDKDLVGWRSMTHRHEAEPTDARHCSAYTQEEYKSINANITICSKIVEDAPGMETHESRKFFGERELSEYSHAKGS</sequence>
<keyword evidence="2" id="KW-1185">Reference proteome</keyword>
<accession>A0ABP0HIB5</accession>
<dbReference type="Proteomes" id="UP001642484">
    <property type="component" value="Unassembled WGS sequence"/>
</dbReference>
<reference evidence="1 2" key="1">
    <citation type="submission" date="2024-02" db="EMBL/GenBank/DDBJ databases">
        <authorList>
            <person name="Chen Y."/>
            <person name="Shah S."/>
            <person name="Dougan E. K."/>
            <person name="Thang M."/>
            <person name="Chan C."/>
        </authorList>
    </citation>
    <scope>NUCLEOTIDE SEQUENCE [LARGE SCALE GENOMIC DNA]</scope>
</reference>